<accession>A0A6I5A5E1</accession>
<evidence type="ECO:0000256" key="1">
    <source>
        <dbReference type="SAM" id="Phobius"/>
    </source>
</evidence>
<keyword evidence="1" id="KW-0812">Transmembrane</keyword>
<name>A0A6I5A5E1_9BACI</name>
<feature type="transmembrane region" description="Helical" evidence="1">
    <location>
        <begin position="171"/>
        <end position="198"/>
    </location>
</feature>
<dbReference type="OrthoDB" id="2943432at2"/>
<evidence type="ECO:0000313" key="2">
    <source>
        <dbReference type="EMBL" id="MYL35576.1"/>
    </source>
</evidence>
<dbReference type="AlphaFoldDB" id="A0A6I5A5E1"/>
<keyword evidence="1" id="KW-1133">Transmembrane helix</keyword>
<organism evidence="2 3">
    <name type="scientific">Pontibacillus yanchengensis</name>
    <dbReference type="NCBI Taxonomy" id="462910"/>
    <lineage>
        <taxon>Bacteria</taxon>
        <taxon>Bacillati</taxon>
        <taxon>Bacillota</taxon>
        <taxon>Bacilli</taxon>
        <taxon>Bacillales</taxon>
        <taxon>Bacillaceae</taxon>
        <taxon>Pontibacillus</taxon>
    </lineage>
</organism>
<gene>
    <name evidence="2" type="ORF">GLW05_18525</name>
</gene>
<feature type="transmembrane region" description="Helical" evidence="1">
    <location>
        <begin position="103"/>
        <end position="124"/>
    </location>
</feature>
<dbReference type="EMBL" id="WMEQ01000018">
    <property type="protein sequence ID" value="MYL35576.1"/>
    <property type="molecule type" value="Genomic_DNA"/>
</dbReference>
<dbReference type="Proteomes" id="UP000468638">
    <property type="component" value="Unassembled WGS sequence"/>
</dbReference>
<feature type="transmembrane region" description="Helical" evidence="1">
    <location>
        <begin position="20"/>
        <end position="53"/>
    </location>
</feature>
<reference evidence="2 3" key="1">
    <citation type="submission" date="2019-11" db="EMBL/GenBank/DDBJ databases">
        <title>Genome sequences of 17 halophilic strains isolated from different environments.</title>
        <authorList>
            <person name="Furrow R.E."/>
        </authorList>
    </citation>
    <scope>NUCLEOTIDE SEQUENCE [LARGE SCALE GENOMIC DNA]</scope>
    <source>
        <strain evidence="2 3">22514_16_FS</strain>
    </source>
</reference>
<keyword evidence="1" id="KW-0472">Membrane</keyword>
<comment type="caution">
    <text evidence="2">The sequence shown here is derived from an EMBL/GenBank/DDBJ whole genome shotgun (WGS) entry which is preliminary data.</text>
</comment>
<sequence length="219" mass="25676">MRQWDSIRVDSKYFVLFSNWLNVIIASSMVVVSVLFLGITSLLVFLIFMILLWRVISRFLEIVIAFYKDVVVVEDKLFKLKNKDKQIYIHRWKNTLLLKSSRISLAMHSLLEITMLFSLIYYYFYLFNIISASDILNIIGVTDTRVKFVHFVLYSIPVTGLNVSYGGVSNIYWNAAHIMQLLLSLVLIILSISSYIGLENKLSVRDRELYTRVKQYYLK</sequence>
<proteinExistence type="predicted"/>
<protein>
    <submittedName>
        <fullName evidence="2">Uncharacterized protein</fullName>
    </submittedName>
</protein>
<evidence type="ECO:0000313" key="3">
    <source>
        <dbReference type="Proteomes" id="UP000468638"/>
    </source>
</evidence>